<organism evidence="1 2">
    <name type="scientific">Bacillus pseudomycoides</name>
    <dbReference type="NCBI Taxonomy" id="64104"/>
    <lineage>
        <taxon>Bacteria</taxon>
        <taxon>Bacillati</taxon>
        <taxon>Bacillota</taxon>
        <taxon>Bacilli</taxon>
        <taxon>Bacillales</taxon>
        <taxon>Bacillaceae</taxon>
        <taxon>Bacillus</taxon>
        <taxon>Bacillus cereus group</taxon>
    </lineage>
</organism>
<accession>A0A1Y3MEP3</accession>
<dbReference type="RefSeq" id="WP_088093981.1">
    <property type="nucleotide sequence ID" value="NZ_CP189809.1"/>
</dbReference>
<dbReference type="InterPro" id="IPR035985">
    <property type="entry name" value="Ubiquitin-activating_enz"/>
</dbReference>
<sequence length="639" mass="72500">MSTFTASTKLKMNKDTFFLPDSNGGVYFRNNSSSFRMQGNGIYEWIEKLMPMFNGEHTLEELTSGLPLPYQNRVFELGELLHQNGFVRDVSQDSPHQLENALLERYASQIEFLEAYSHSGALKFQMYRQAKVLAIGSGSIFTSLISSLLESGLPEFHCLITDSTATNRSRLIEIVQKAHDADQNVLVQEIDTTIDRSLQEIFQHFDWILYVSQNGNIEKLRAIHAICREEKKNFLPALCLEQVGLAGPVITTESEECWESAWRRVHETALQKDQLLEPFSPIAGAMLANIVVFELFKNITGSSNREQNKQFFLLNFETLEGSWHTSIKHPLITTKNFTIETIQDIDETLKRHSNQSPSNELFRFFDQLTSRTSGIFHIWDEQNLKQLPLSQCYIQVANPLSEGPTTLLPTIICGGLTHDEARREAGLTGIETYVTQMVHFLIPEQDEFIGIGAGETMVEGVYRALQNHLTHTLQTRQLTKTEEITQLQLTEIHDKHCQFYLRALSAIHGEPMVGIGEEVLGFPVVWIGVHNQWYGSTDLNITLALRNALQQALLHVQNQEVPYKSNILLDSSILLHSAESFRAEIQKEEEMPQLESLQLALQNLKEHNLHPFVLDLAIEPFLKEGLGGVVGVVIKEEVE</sequence>
<dbReference type="NCBIfam" id="TIGR03693">
    <property type="entry name" value="ocin_ThiF_like"/>
    <property type="match status" value="1"/>
</dbReference>
<evidence type="ECO:0000313" key="2">
    <source>
        <dbReference type="Proteomes" id="UP000195321"/>
    </source>
</evidence>
<comment type="caution">
    <text evidence="1">The sequence shown here is derived from an EMBL/GenBank/DDBJ whole genome shotgun (WGS) entry which is preliminary data.</text>
</comment>
<dbReference type="Gene3D" id="3.40.50.720">
    <property type="entry name" value="NAD(P)-binding Rossmann-like Domain"/>
    <property type="match status" value="1"/>
</dbReference>
<reference evidence="1 2" key="1">
    <citation type="submission" date="2017-02" db="EMBL/GenBank/DDBJ databases">
        <title>Bacillus pseudomycoides isolate FSL K6-0042.</title>
        <authorList>
            <person name="Kovac J."/>
        </authorList>
    </citation>
    <scope>NUCLEOTIDE SEQUENCE [LARGE SCALE GENOMIC DNA]</scope>
    <source>
        <strain evidence="1 2">FSL K6-0042</strain>
    </source>
</reference>
<dbReference type="GO" id="GO:0008641">
    <property type="term" value="F:ubiquitin-like modifier activating enzyme activity"/>
    <property type="evidence" value="ECO:0007669"/>
    <property type="project" value="InterPro"/>
</dbReference>
<proteinExistence type="predicted"/>
<dbReference type="InterPro" id="IPR022368">
    <property type="entry name" value="Thiazole_bacteriocin_mat_put"/>
</dbReference>
<name>A0A1Y3MEP3_9BACI</name>
<gene>
    <name evidence="1" type="ORF">BW425_10245</name>
</gene>
<dbReference type="SUPFAM" id="SSF69572">
    <property type="entry name" value="Activating enzymes of the ubiquitin-like proteins"/>
    <property type="match status" value="1"/>
</dbReference>
<dbReference type="AlphaFoldDB" id="A0A1Y3MEP3"/>
<dbReference type="Proteomes" id="UP000195321">
    <property type="component" value="Unassembled WGS sequence"/>
</dbReference>
<dbReference type="EMBL" id="MWPX01000009">
    <property type="protein sequence ID" value="OUM48879.1"/>
    <property type="molecule type" value="Genomic_DNA"/>
</dbReference>
<protein>
    <submittedName>
        <fullName evidence="1">Putative thiazole-containing bacteriocin maturation protein</fullName>
    </submittedName>
</protein>
<evidence type="ECO:0000313" key="1">
    <source>
        <dbReference type="EMBL" id="OUM48879.1"/>
    </source>
</evidence>